<gene>
    <name evidence="11" type="ORF">K0M31_017739</name>
</gene>
<feature type="transmembrane region" description="Helical" evidence="10">
    <location>
        <begin position="81"/>
        <end position="102"/>
    </location>
</feature>
<evidence type="ECO:0000256" key="3">
    <source>
        <dbReference type="ARBA" id="ARBA00022606"/>
    </source>
</evidence>
<dbReference type="GO" id="GO:0005549">
    <property type="term" value="F:odorant binding"/>
    <property type="evidence" value="ECO:0007669"/>
    <property type="project" value="InterPro"/>
</dbReference>
<evidence type="ECO:0000256" key="1">
    <source>
        <dbReference type="ARBA" id="ARBA00004651"/>
    </source>
</evidence>
<dbReference type="GO" id="GO:0005886">
    <property type="term" value="C:plasma membrane"/>
    <property type="evidence" value="ECO:0007669"/>
    <property type="project" value="UniProtKB-SubCell"/>
</dbReference>
<dbReference type="Proteomes" id="UP001177670">
    <property type="component" value="Unassembled WGS sequence"/>
</dbReference>
<keyword evidence="4 10" id="KW-0812">Transmembrane</keyword>
<keyword evidence="12" id="KW-1185">Reference proteome</keyword>
<dbReference type="PANTHER" id="PTHR21137:SF35">
    <property type="entry name" value="ODORANT RECEPTOR 19A-RELATED"/>
    <property type="match status" value="1"/>
</dbReference>
<evidence type="ECO:0000256" key="6">
    <source>
        <dbReference type="ARBA" id="ARBA00022989"/>
    </source>
</evidence>
<dbReference type="GO" id="GO:0007165">
    <property type="term" value="P:signal transduction"/>
    <property type="evidence" value="ECO:0007669"/>
    <property type="project" value="UniProtKB-KW"/>
</dbReference>
<dbReference type="InterPro" id="IPR004117">
    <property type="entry name" value="7tm6_olfct_rcpt"/>
</dbReference>
<comment type="subcellular location">
    <subcellularLocation>
        <location evidence="1">Cell membrane</location>
        <topology evidence="1">Multi-pass membrane protein</topology>
    </subcellularLocation>
</comment>
<comment type="caution">
    <text evidence="11">The sequence shown here is derived from an EMBL/GenBank/DDBJ whole genome shotgun (WGS) entry which is preliminary data.</text>
</comment>
<sequence length="696" mass="80188">MQNSKLNVETSRSTDYKHEEHVNLSIQWNRWLLRPIGLWPYSNSRFEQYLNWLINIICYSLLSFRVISCILFMYYEVRDTYVILKQSGPLIFFVMGIMKYCVLIDHKADINECVEQIKLDWKNATNDKDREIMITNANFGRKLAILCTFFTYSGFVFYNIVIPISRGKVTAEDANISFIPLVFPVSKYADALHSPMNEIIFSLQVMGSSMGYNVASAACSLAAVLAVHTCGQMQVVMNWLNHLIDGRSDMSKRVDGRVGNIVRQHVRILKFLTLTEKTLQQISFIEFLGCTLIICLIGYYLIVELTSNDVTNVVTYLILFISFILNIFIYCYIGEIVAEECRKIGEISYMIEWYRLSGNKKLCCILIIAMSNCSVQLTAGNIVKLSISTFSEYQRCTRMMQKLETKGTSCLATMDHDYIGNMNLSIQWTRWILKPTGVWPNALDTSSLAVFTWFSKVKDVYNRIKLFGPLSFCVMAFLKYHLPIFHEDDIRECVKRIEWDWKNVTYIQDRQLMITYANFGRKLVVICAFFMYSGFAFYYIAIPISVGRIPAEGANMTFIPAVYPFSRVIVDTRYSPVNEIVFSLQLMAGCLMLSITSVACSLAAVFSVHTCGQMKVLMSWLNHLIDYRSDMYKSDDNRIASVVRPHVCILKFLALTEKTLQQVPFVEFLGCMLNICFPGYYVVTIMYYLITIMVRE</sequence>
<feature type="transmembrane region" description="Helical" evidence="10">
    <location>
        <begin position="668"/>
        <end position="690"/>
    </location>
</feature>
<evidence type="ECO:0008006" key="13">
    <source>
        <dbReference type="Google" id="ProtNLM"/>
    </source>
</evidence>
<evidence type="ECO:0000256" key="5">
    <source>
        <dbReference type="ARBA" id="ARBA00022725"/>
    </source>
</evidence>
<feature type="transmembrane region" description="Helical" evidence="10">
    <location>
        <begin position="580"/>
        <end position="608"/>
    </location>
</feature>
<evidence type="ECO:0000313" key="11">
    <source>
        <dbReference type="EMBL" id="KAK1131455.1"/>
    </source>
</evidence>
<evidence type="ECO:0000256" key="4">
    <source>
        <dbReference type="ARBA" id="ARBA00022692"/>
    </source>
</evidence>
<evidence type="ECO:0000256" key="9">
    <source>
        <dbReference type="ARBA" id="ARBA00023224"/>
    </source>
</evidence>
<keyword evidence="2" id="KW-1003">Cell membrane</keyword>
<keyword evidence="9" id="KW-0807">Transducer</keyword>
<keyword evidence="5" id="KW-0552">Olfaction</keyword>
<dbReference type="EMBL" id="JAHYIQ010000006">
    <property type="protein sequence ID" value="KAK1131455.1"/>
    <property type="molecule type" value="Genomic_DNA"/>
</dbReference>
<proteinExistence type="predicted"/>
<feature type="transmembrane region" description="Helical" evidence="10">
    <location>
        <begin position="284"/>
        <end position="302"/>
    </location>
</feature>
<keyword evidence="3" id="KW-0716">Sensory transduction</keyword>
<name>A0AA40G5I4_9HYME</name>
<keyword evidence="6 10" id="KW-1133">Transmembrane helix</keyword>
<dbReference type="AlphaFoldDB" id="A0AA40G5I4"/>
<evidence type="ECO:0000313" key="12">
    <source>
        <dbReference type="Proteomes" id="UP001177670"/>
    </source>
</evidence>
<organism evidence="11 12">
    <name type="scientific">Melipona bicolor</name>
    <dbReference type="NCBI Taxonomy" id="60889"/>
    <lineage>
        <taxon>Eukaryota</taxon>
        <taxon>Metazoa</taxon>
        <taxon>Ecdysozoa</taxon>
        <taxon>Arthropoda</taxon>
        <taxon>Hexapoda</taxon>
        <taxon>Insecta</taxon>
        <taxon>Pterygota</taxon>
        <taxon>Neoptera</taxon>
        <taxon>Endopterygota</taxon>
        <taxon>Hymenoptera</taxon>
        <taxon>Apocrita</taxon>
        <taxon>Aculeata</taxon>
        <taxon>Apoidea</taxon>
        <taxon>Anthophila</taxon>
        <taxon>Apidae</taxon>
        <taxon>Melipona</taxon>
    </lineage>
</organism>
<evidence type="ECO:0000256" key="2">
    <source>
        <dbReference type="ARBA" id="ARBA00022475"/>
    </source>
</evidence>
<keyword evidence="7 10" id="KW-0472">Membrane</keyword>
<reference evidence="11" key="1">
    <citation type="submission" date="2021-10" db="EMBL/GenBank/DDBJ databases">
        <title>Melipona bicolor Genome sequencing and assembly.</title>
        <authorList>
            <person name="Araujo N.S."/>
            <person name="Arias M.C."/>
        </authorList>
    </citation>
    <scope>NUCLEOTIDE SEQUENCE</scope>
    <source>
        <strain evidence="11">USP_2M_L1-L4_2017</strain>
        <tissue evidence="11">Whole body</tissue>
    </source>
</reference>
<keyword evidence="8" id="KW-0675">Receptor</keyword>
<accession>A0AA40G5I4</accession>
<feature type="transmembrane region" description="Helical" evidence="10">
    <location>
        <begin position="52"/>
        <end position="75"/>
    </location>
</feature>
<feature type="transmembrane region" description="Helical" evidence="10">
    <location>
        <begin position="314"/>
        <end position="333"/>
    </location>
</feature>
<dbReference type="Pfam" id="PF02949">
    <property type="entry name" value="7tm_6"/>
    <property type="match status" value="2"/>
</dbReference>
<dbReference type="GO" id="GO:0004984">
    <property type="term" value="F:olfactory receptor activity"/>
    <property type="evidence" value="ECO:0007669"/>
    <property type="project" value="InterPro"/>
</dbReference>
<feature type="transmembrane region" description="Helical" evidence="10">
    <location>
        <begin position="210"/>
        <end position="230"/>
    </location>
</feature>
<evidence type="ECO:0000256" key="7">
    <source>
        <dbReference type="ARBA" id="ARBA00023136"/>
    </source>
</evidence>
<protein>
    <recommendedName>
        <fullName evidence="13">Odorant receptor</fullName>
    </recommendedName>
</protein>
<evidence type="ECO:0000256" key="8">
    <source>
        <dbReference type="ARBA" id="ARBA00023170"/>
    </source>
</evidence>
<dbReference type="PANTHER" id="PTHR21137">
    <property type="entry name" value="ODORANT RECEPTOR"/>
    <property type="match status" value="1"/>
</dbReference>
<feature type="transmembrane region" description="Helical" evidence="10">
    <location>
        <begin position="143"/>
        <end position="162"/>
    </location>
</feature>
<evidence type="ECO:0000256" key="10">
    <source>
        <dbReference type="SAM" id="Phobius"/>
    </source>
</evidence>
<feature type="transmembrane region" description="Helical" evidence="10">
    <location>
        <begin position="523"/>
        <end position="542"/>
    </location>
</feature>